<feature type="transmembrane region" description="Helical" evidence="8">
    <location>
        <begin position="411"/>
        <end position="430"/>
    </location>
</feature>
<evidence type="ECO:0000256" key="7">
    <source>
        <dbReference type="ARBA" id="ARBA00023136"/>
    </source>
</evidence>
<evidence type="ECO:0000256" key="6">
    <source>
        <dbReference type="ARBA" id="ARBA00022989"/>
    </source>
</evidence>
<gene>
    <name evidence="9" type="ORF">AWB64_04797</name>
</gene>
<dbReference type="GO" id="GO:0022857">
    <property type="term" value="F:transmembrane transporter activity"/>
    <property type="evidence" value="ECO:0007669"/>
    <property type="project" value="InterPro"/>
</dbReference>
<proteinExistence type="inferred from homology"/>
<dbReference type="Proteomes" id="UP000054893">
    <property type="component" value="Unassembled WGS sequence"/>
</dbReference>
<feature type="transmembrane region" description="Helical" evidence="8">
    <location>
        <begin position="585"/>
        <end position="608"/>
    </location>
</feature>
<feature type="transmembrane region" description="Helical" evidence="8">
    <location>
        <begin position="657"/>
        <end position="674"/>
    </location>
</feature>
<protein>
    <submittedName>
        <fullName evidence="9">Iron-hydroxamate transporter permease subunit</fullName>
    </submittedName>
</protein>
<dbReference type="CDD" id="cd06550">
    <property type="entry name" value="TM_ABC_iron-siderophores_like"/>
    <property type="match status" value="2"/>
</dbReference>
<feature type="transmembrane region" description="Helical" evidence="8">
    <location>
        <begin position="249"/>
        <end position="280"/>
    </location>
</feature>
<feature type="transmembrane region" description="Helical" evidence="8">
    <location>
        <begin position="292"/>
        <end position="314"/>
    </location>
</feature>
<feature type="transmembrane region" description="Helical" evidence="8">
    <location>
        <begin position="320"/>
        <end position="339"/>
    </location>
</feature>
<keyword evidence="5 8" id="KW-0812">Transmembrane</keyword>
<dbReference type="Pfam" id="PF01032">
    <property type="entry name" value="FecCD"/>
    <property type="match status" value="2"/>
</dbReference>
<name>A0A158HLK3_CABSO</name>
<keyword evidence="3" id="KW-0813">Transport</keyword>
<dbReference type="GO" id="GO:0005886">
    <property type="term" value="C:plasma membrane"/>
    <property type="evidence" value="ECO:0007669"/>
    <property type="project" value="UniProtKB-SubCell"/>
</dbReference>
<comment type="similarity">
    <text evidence="2">Belongs to the binding-protein-dependent transport system permease family. FecCD subfamily.</text>
</comment>
<dbReference type="InterPro" id="IPR037294">
    <property type="entry name" value="ABC_BtuC-like"/>
</dbReference>
<feature type="transmembrane region" description="Helical" evidence="8">
    <location>
        <begin position="159"/>
        <end position="183"/>
    </location>
</feature>
<keyword evidence="6 8" id="KW-1133">Transmembrane helix</keyword>
<dbReference type="PANTHER" id="PTHR30472:SF37">
    <property type="entry name" value="FE(3+) DICITRATE TRANSPORT SYSTEM PERMEASE PROTEIN FECD-RELATED"/>
    <property type="match status" value="1"/>
</dbReference>
<dbReference type="GO" id="GO:0033214">
    <property type="term" value="P:siderophore-iron import into cell"/>
    <property type="evidence" value="ECO:0007669"/>
    <property type="project" value="TreeGrafter"/>
</dbReference>
<dbReference type="EMBL" id="FCOC02000018">
    <property type="protein sequence ID" value="SAL45282.1"/>
    <property type="molecule type" value="Genomic_DNA"/>
</dbReference>
<evidence type="ECO:0000256" key="8">
    <source>
        <dbReference type="SAM" id="Phobius"/>
    </source>
</evidence>
<feature type="transmembrane region" description="Helical" evidence="8">
    <location>
        <begin position="466"/>
        <end position="486"/>
    </location>
</feature>
<evidence type="ECO:0000256" key="1">
    <source>
        <dbReference type="ARBA" id="ARBA00004651"/>
    </source>
</evidence>
<evidence type="ECO:0000256" key="3">
    <source>
        <dbReference type="ARBA" id="ARBA00022448"/>
    </source>
</evidence>
<evidence type="ECO:0000256" key="2">
    <source>
        <dbReference type="ARBA" id="ARBA00007935"/>
    </source>
</evidence>
<feature type="transmembrane region" description="Helical" evidence="8">
    <location>
        <begin position="628"/>
        <end position="645"/>
    </location>
</feature>
<evidence type="ECO:0000256" key="5">
    <source>
        <dbReference type="ARBA" id="ARBA00022692"/>
    </source>
</evidence>
<dbReference type="RefSeq" id="WP_082850608.1">
    <property type="nucleotide sequence ID" value="NZ_FCOC02000018.1"/>
</dbReference>
<keyword evidence="4" id="KW-1003">Cell membrane</keyword>
<dbReference type="NCBIfam" id="NF007866">
    <property type="entry name" value="PRK10577.1-2"/>
    <property type="match status" value="1"/>
</dbReference>
<dbReference type="Gene3D" id="1.10.3470.10">
    <property type="entry name" value="ABC transporter involved in vitamin B12 uptake, BtuC"/>
    <property type="match status" value="2"/>
</dbReference>
<sequence length="675" mass="70801">MRDLSMTRGNGKDRGHDWQSRGPLLGLFALLIVALAFTLRGLAAHLPAANWTRALFAPDVDNIREMLVHYSWLPRLAISLLCGAALALAGVVFQQVLRNPLAEPMTVGVSAGSYLALLLATLWAPAWLAAWREGVALAGGALAMLFVFALAWRRAFAPVTLVLGGMIVNLYCGAISLALSIIYERSLTAMFIWGGGALAQQDWHTTLWLLPRVFVCALVCGALVRPLTLAGLDDAGARSLGLSLTRTRFLALAAAVALTAFVVAAVGVIGFIGLAAPAIARACGTRRLRDQLVWAPVIGALLLWVTDQAIQQLGGLAGELLPTGAATALFGGPLLLWLVPRLKARAAPPHADLGRAQTPRSPLAVRRVLIGGALALLVAVVVAAGFGRGIAGWHWASTDEWRGLWHWRAPRIESALAVGALLALAGTLLQRLSGNPMASPEVLGISGGGMLGMIVLLFAVQTPSAPLMFVACGAGAFATLLAMLALARRSGFATEQLLLAGIAVGALSQAVFGLVIAGSGPYAPMLRNLLMGSTYMIDAPLATLALAVTVMLLVLALLCMRWLDIFPLGAPVAAMLGVPVQRARFLILLLAALLSAAAAMIVGPLSFIGLMAPHVVRRMGLRRAAPELLASALLGALLMVVSDWLSRNVLFPQQMPAGLLAMIAGGLYLMWSLGR</sequence>
<dbReference type="AlphaFoldDB" id="A0A158HLK3"/>
<feature type="transmembrane region" description="Helical" evidence="8">
    <location>
        <begin position="368"/>
        <end position="391"/>
    </location>
</feature>
<comment type="subcellular location">
    <subcellularLocation>
        <location evidence="1">Cell membrane</location>
        <topology evidence="1">Multi-pass membrane protein</topology>
    </subcellularLocation>
</comment>
<feature type="transmembrane region" description="Helical" evidence="8">
    <location>
        <begin position="442"/>
        <end position="460"/>
    </location>
</feature>
<evidence type="ECO:0000313" key="9">
    <source>
        <dbReference type="EMBL" id="SAL45282.1"/>
    </source>
</evidence>
<feature type="transmembrane region" description="Helical" evidence="8">
    <location>
        <begin position="539"/>
        <end position="564"/>
    </location>
</feature>
<dbReference type="PANTHER" id="PTHR30472">
    <property type="entry name" value="FERRIC ENTEROBACTIN TRANSPORT SYSTEM PERMEASE PROTEIN"/>
    <property type="match status" value="1"/>
</dbReference>
<feature type="transmembrane region" description="Helical" evidence="8">
    <location>
        <begin position="72"/>
        <end position="93"/>
    </location>
</feature>
<accession>A0A158HLK3</accession>
<dbReference type="InterPro" id="IPR000522">
    <property type="entry name" value="ABC_transptr_permease_BtuC"/>
</dbReference>
<feature type="transmembrane region" description="Helical" evidence="8">
    <location>
        <begin position="105"/>
        <end position="128"/>
    </location>
</feature>
<feature type="transmembrane region" description="Helical" evidence="8">
    <location>
        <begin position="498"/>
        <end position="519"/>
    </location>
</feature>
<keyword evidence="7 8" id="KW-0472">Membrane</keyword>
<feature type="transmembrane region" description="Helical" evidence="8">
    <location>
        <begin position="134"/>
        <end position="152"/>
    </location>
</feature>
<dbReference type="SUPFAM" id="SSF81345">
    <property type="entry name" value="ABC transporter involved in vitamin B12 uptake, BtuC"/>
    <property type="match status" value="2"/>
</dbReference>
<organism evidence="9 10">
    <name type="scientific">Caballeronia sordidicola</name>
    <name type="common">Burkholderia sordidicola</name>
    <dbReference type="NCBI Taxonomy" id="196367"/>
    <lineage>
        <taxon>Bacteria</taxon>
        <taxon>Pseudomonadati</taxon>
        <taxon>Pseudomonadota</taxon>
        <taxon>Betaproteobacteria</taxon>
        <taxon>Burkholderiales</taxon>
        <taxon>Burkholderiaceae</taxon>
        <taxon>Caballeronia</taxon>
    </lineage>
</organism>
<evidence type="ECO:0000256" key="4">
    <source>
        <dbReference type="ARBA" id="ARBA00022475"/>
    </source>
</evidence>
<reference evidence="9 10" key="1">
    <citation type="submission" date="2016-01" db="EMBL/GenBank/DDBJ databases">
        <authorList>
            <person name="Oliw E.H."/>
        </authorList>
    </citation>
    <scope>NUCLEOTIDE SEQUENCE [LARGE SCALE GENOMIC DNA]</scope>
    <source>
        <strain evidence="9">LMG 22029</strain>
    </source>
</reference>
<evidence type="ECO:0000313" key="10">
    <source>
        <dbReference type="Proteomes" id="UP000054893"/>
    </source>
</evidence>
<dbReference type="OrthoDB" id="9811721at2"/>